<dbReference type="Pfam" id="PF11927">
    <property type="entry name" value="HODM_asu-like"/>
    <property type="match status" value="2"/>
</dbReference>
<feature type="transmembrane region" description="Helical" evidence="1">
    <location>
        <begin position="15"/>
        <end position="41"/>
    </location>
</feature>
<dbReference type="EMBL" id="JAGMVJ010000015">
    <property type="protein sequence ID" value="KAH7080964.1"/>
    <property type="molecule type" value="Genomic_DNA"/>
</dbReference>
<evidence type="ECO:0000256" key="1">
    <source>
        <dbReference type="SAM" id="Phobius"/>
    </source>
</evidence>
<evidence type="ECO:0000313" key="3">
    <source>
        <dbReference type="Proteomes" id="UP000813461"/>
    </source>
</evidence>
<evidence type="ECO:0000313" key="2">
    <source>
        <dbReference type="EMBL" id="KAH7080964.1"/>
    </source>
</evidence>
<dbReference type="OrthoDB" id="5043642at2759"/>
<comment type="caution">
    <text evidence="2">The sequence shown here is derived from an EMBL/GenBank/DDBJ whole genome shotgun (WGS) entry which is preliminary data.</text>
</comment>
<accession>A0A8K0R2U0</accession>
<keyword evidence="1" id="KW-0812">Transmembrane</keyword>
<dbReference type="Proteomes" id="UP000813461">
    <property type="component" value="Unassembled WGS sequence"/>
</dbReference>
<reference evidence="2" key="1">
    <citation type="journal article" date="2021" name="Nat. Commun.">
        <title>Genetic determinants of endophytism in the Arabidopsis root mycobiome.</title>
        <authorList>
            <person name="Mesny F."/>
            <person name="Miyauchi S."/>
            <person name="Thiergart T."/>
            <person name="Pickel B."/>
            <person name="Atanasova L."/>
            <person name="Karlsson M."/>
            <person name="Huettel B."/>
            <person name="Barry K.W."/>
            <person name="Haridas S."/>
            <person name="Chen C."/>
            <person name="Bauer D."/>
            <person name="Andreopoulos W."/>
            <person name="Pangilinan J."/>
            <person name="LaButti K."/>
            <person name="Riley R."/>
            <person name="Lipzen A."/>
            <person name="Clum A."/>
            <person name="Drula E."/>
            <person name="Henrissat B."/>
            <person name="Kohler A."/>
            <person name="Grigoriev I.V."/>
            <person name="Martin F.M."/>
            <person name="Hacquard S."/>
        </authorList>
    </citation>
    <scope>NUCLEOTIDE SEQUENCE</scope>
    <source>
        <strain evidence="2">MPI-SDFR-AT-0120</strain>
    </source>
</reference>
<proteinExistence type="predicted"/>
<keyword evidence="1" id="KW-1133">Transmembrane helix</keyword>
<name>A0A8K0R2U0_9PLEO</name>
<keyword evidence="3" id="KW-1185">Reference proteome</keyword>
<protein>
    <submittedName>
        <fullName evidence="2">Uncharacterized protein</fullName>
    </submittedName>
</protein>
<dbReference type="AlphaFoldDB" id="A0A8K0R2U0"/>
<organism evidence="2 3">
    <name type="scientific">Paraphoma chrysanthemicola</name>
    <dbReference type="NCBI Taxonomy" id="798071"/>
    <lineage>
        <taxon>Eukaryota</taxon>
        <taxon>Fungi</taxon>
        <taxon>Dikarya</taxon>
        <taxon>Ascomycota</taxon>
        <taxon>Pezizomycotina</taxon>
        <taxon>Dothideomycetes</taxon>
        <taxon>Pleosporomycetidae</taxon>
        <taxon>Pleosporales</taxon>
        <taxon>Pleosporineae</taxon>
        <taxon>Phaeosphaeriaceae</taxon>
        <taxon>Paraphoma</taxon>
    </lineage>
</organism>
<sequence>MAQDRIYTIASPVPMYILLVMSICLCMYFCFIGVVIVRLWFYQGALGPEAEKFMIVALDHKQKVVHKEPREVANVARHNRHTVFPQVEEHPATDSAANPFSDAHTIHESLPHPPTIPAITIEGAHDEDEDFESFEDPDAARRYFAEERRISRLPAFDQDDCGDGAEFPNVPYALTPVEEPRLRGLVETKTYLELGLRKASTLSEWLNVNKSYEEIHAARNSLLARKQMECVQTEAESRTACEELLDEVVKHVCVKYPEMFSRKTKNLQKYVRNEQTGKEYAIVKPFERPPLVLAARLAMDDFCIFMKDDFTRRWYLKASATLFPAGWNMRKYIGKSIDEIVDRANDPMIMWSSTLLEVLIFASSNGFPDMSNILHLHFTNDTLFTRTSTYIQTRAAKVPLSDALFIQRPVDLFSGNISNLVPSNLYVRREFQTFRLLPSSGAVVMSTRTEFKKLTDLSVRWEKAELMSEIGEWDEHEASFKGRDLWIRAVRAHCEGTDVFRDDETVSDAGDLNVV</sequence>
<dbReference type="InterPro" id="IPR021848">
    <property type="entry name" value="HODM_asu-like"/>
</dbReference>
<keyword evidence="1" id="KW-0472">Membrane</keyword>
<gene>
    <name evidence="2" type="ORF">FB567DRAFT_595290</name>
</gene>